<dbReference type="InterPro" id="IPR035914">
    <property type="entry name" value="Sperma_CUB_dom_sf"/>
</dbReference>
<evidence type="ECO:0000259" key="5">
    <source>
        <dbReference type="PROSITE" id="PS01180"/>
    </source>
</evidence>
<dbReference type="Pfam" id="PF00431">
    <property type="entry name" value="CUB"/>
    <property type="match status" value="2"/>
</dbReference>
<dbReference type="InterPro" id="IPR000859">
    <property type="entry name" value="CUB_dom"/>
</dbReference>
<evidence type="ECO:0000256" key="4">
    <source>
        <dbReference type="SAM" id="Phobius"/>
    </source>
</evidence>
<dbReference type="Proteomes" id="UP000786811">
    <property type="component" value="Unassembled WGS sequence"/>
</dbReference>
<sequence length="226" mass="25554">MNIYKTPNCTVDYIEVRDGYWSGSPLIGGFCGNEIILPIKSQSDRMLVTYVKTSDKKDYYGFTASYYKTCGGDIEINNNFVFVESPNFPDNYPPNSQCTWNISYLKNKTLRIINYFFNTKKSSDCQNDFLEILGGFDFDSSLIGRYCKTHMSSKTNATGGNVQLKFSGETPIKDSGFSILVRATDNREKKVESETEKPMPGSASHQVFSLSFIFLISLVSLFNFIN</sequence>
<evidence type="ECO:0000256" key="3">
    <source>
        <dbReference type="PROSITE-ProRule" id="PRU00059"/>
    </source>
</evidence>
<name>A0A8J2MNL2_COTCN</name>
<protein>
    <submittedName>
        <fullName evidence="6">Similar to tld: Dorsal-ventral patterning protein tolloid (Drosophila melanogaster)</fullName>
    </submittedName>
</protein>
<dbReference type="SMART" id="SM00042">
    <property type="entry name" value="CUB"/>
    <property type="match status" value="1"/>
</dbReference>
<evidence type="ECO:0000256" key="2">
    <source>
        <dbReference type="ARBA" id="ARBA00023157"/>
    </source>
</evidence>
<keyword evidence="1" id="KW-0677">Repeat</keyword>
<dbReference type="CDD" id="cd00041">
    <property type="entry name" value="CUB"/>
    <property type="match status" value="2"/>
</dbReference>
<keyword evidence="4" id="KW-0812">Transmembrane</keyword>
<dbReference type="AlphaFoldDB" id="A0A8J2MNL2"/>
<feature type="transmembrane region" description="Helical" evidence="4">
    <location>
        <begin position="207"/>
        <end position="225"/>
    </location>
</feature>
<feature type="domain" description="CUB" evidence="5">
    <location>
        <begin position="1"/>
        <end position="69"/>
    </location>
</feature>
<comment type="caution">
    <text evidence="6">The sequence shown here is derived from an EMBL/GenBank/DDBJ whole genome shotgun (WGS) entry which is preliminary data.</text>
</comment>
<keyword evidence="4" id="KW-1133">Transmembrane helix</keyword>
<dbReference type="OrthoDB" id="9971251at2759"/>
<dbReference type="PANTHER" id="PTHR24251">
    <property type="entry name" value="OVOCHYMASE-RELATED"/>
    <property type="match status" value="1"/>
</dbReference>
<accession>A0A8J2MNL2</accession>
<dbReference type="Gene3D" id="2.60.120.290">
    <property type="entry name" value="Spermadhesin, CUB domain"/>
    <property type="match status" value="2"/>
</dbReference>
<comment type="caution">
    <text evidence="3">Lacks conserved residue(s) required for the propagation of feature annotation.</text>
</comment>
<feature type="domain" description="CUB" evidence="5">
    <location>
        <begin position="70"/>
        <end position="184"/>
    </location>
</feature>
<dbReference type="FunFam" id="2.60.120.290:FF:000005">
    <property type="entry name" value="Procollagen C-endopeptidase enhancer 1"/>
    <property type="match status" value="1"/>
</dbReference>
<dbReference type="EMBL" id="CAJNRD030001120">
    <property type="protein sequence ID" value="CAG5093945.1"/>
    <property type="molecule type" value="Genomic_DNA"/>
</dbReference>
<keyword evidence="7" id="KW-1185">Reference proteome</keyword>
<evidence type="ECO:0000256" key="1">
    <source>
        <dbReference type="ARBA" id="ARBA00022737"/>
    </source>
</evidence>
<dbReference type="SUPFAM" id="SSF49854">
    <property type="entry name" value="Spermadhesin, CUB domain"/>
    <property type="match status" value="2"/>
</dbReference>
<evidence type="ECO:0000313" key="6">
    <source>
        <dbReference type="EMBL" id="CAG5093945.1"/>
    </source>
</evidence>
<reference evidence="6" key="1">
    <citation type="submission" date="2021-04" db="EMBL/GenBank/DDBJ databases">
        <authorList>
            <person name="Chebbi M.A.C M."/>
        </authorList>
    </citation>
    <scope>NUCLEOTIDE SEQUENCE</scope>
</reference>
<gene>
    <name evidence="6" type="ORF">HICCMSTLAB_LOCUS7271</name>
</gene>
<organism evidence="6 7">
    <name type="scientific">Cotesia congregata</name>
    <name type="common">Parasitoid wasp</name>
    <name type="synonym">Apanteles congregatus</name>
    <dbReference type="NCBI Taxonomy" id="51543"/>
    <lineage>
        <taxon>Eukaryota</taxon>
        <taxon>Metazoa</taxon>
        <taxon>Ecdysozoa</taxon>
        <taxon>Arthropoda</taxon>
        <taxon>Hexapoda</taxon>
        <taxon>Insecta</taxon>
        <taxon>Pterygota</taxon>
        <taxon>Neoptera</taxon>
        <taxon>Endopterygota</taxon>
        <taxon>Hymenoptera</taxon>
        <taxon>Apocrita</taxon>
        <taxon>Ichneumonoidea</taxon>
        <taxon>Braconidae</taxon>
        <taxon>Microgastrinae</taxon>
        <taxon>Cotesia</taxon>
    </lineage>
</organism>
<keyword evidence="2" id="KW-1015">Disulfide bond</keyword>
<keyword evidence="4" id="KW-0472">Membrane</keyword>
<proteinExistence type="predicted"/>
<dbReference type="PROSITE" id="PS01180">
    <property type="entry name" value="CUB"/>
    <property type="match status" value="2"/>
</dbReference>
<evidence type="ECO:0000313" key="7">
    <source>
        <dbReference type="Proteomes" id="UP000786811"/>
    </source>
</evidence>